<dbReference type="EMBL" id="KF457876">
    <property type="status" value="NOT_ANNOTATED_CDS"/>
    <property type="molecule type" value="Genomic_DNA"/>
</dbReference>
<dbReference type="UCSC" id="uc063cqd.1">
    <property type="organism name" value="human"/>
</dbReference>
<keyword evidence="11 12" id="KW-1267">Proteomics identification</keyword>
<dbReference type="CDD" id="cd11304">
    <property type="entry name" value="Cadherin_repeat"/>
    <property type="match status" value="1"/>
</dbReference>
<dbReference type="FunFam" id="2.60.40.60:FF:000009">
    <property type="entry name" value="Cadherin 24"/>
    <property type="match status" value="1"/>
</dbReference>
<keyword evidence="2" id="KW-0677">Repeat</keyword>
<gene>
    <name evidence="9" type="primary">CDH9</name>
</gene>
<evidence type="ECO:0000256" key="2">
    <source>
        <dbReference type="ARBA" id="ARBA00022737"/>
    </source>
</evidence>
<dbReference type="GeneTree" id="ENSGT00940000160496"/>
<evidence type="ECO:0000256" key="1">
    <source>
        <dbReference type="ARBA" id="ARBA00004370"/>
    </source>
</evidence>
<evidence type="ECO:0000313" key="9">
    <source>
        <dbReference type="Ensembl" id="ENSP00000426239.1"/>
    </source>
</evidence>
<dbReference type="OrthoDB" id="6252479at2759"/>
<accession>E7EPN0</accession>
<dbReference type="MassIVE" id="E7EPN0"/>
<evidence type="ECO:0000256" key="3">
    <source>
        <dbReference type="ARBA" id="ARBA00022837"/>
    </source>
</evidence>
<dbReference type="PANTHER" id="PTHR24027">
    <property type="entry name" value="CADHERIN-23"/>
    <property type="match status" value="1"/>
</dbReference>
<reference evidence="9" key="4">
    <citation type="submission" date="2025-08" db="UniProtKB">
        <authorList>
            <consortium name="Ensembl"/>
        </authorList>
    </citation>
    <scope>IDENTIFICATION</scope>
</reference>
<protein>
    <submittedName>
        <fullName evidence="9">Cadherin 9</fullName>
    </submittedName>
</protein>
<evidence type="ECO:0007829" key="12">
    <source>
        <dbReference type="ProteomicsDB" id="E7EPN0"/>
    </source>
</evidence>
<dbReference type="EMBL" id="AC010470">
    <property type="status" value="NOT_ANNOTATED_CDS"/>
    <property type="molecule type" value="Genomic_DNA"/>
</dbReference>
<dbReference type="OpenTargets" id="ENSG00000113100"/>
<evidence type="ECO:0000259" key="8">
    <source>
        <dbReference type="PROSITE" id="PS50268"/>
    </source>
</evidence>
<sequence>MRTYHYIPLFIWTYMFHTVDTILLQEKPNSYLSSKKIAGLTKDDGKMLRRTKRGWMWNQFFLLEEYTGTDTQYVGKLHTDQDKGDGNLKYILTGDGAGSLFVIDENTGDIHAAKKLDREEKSLYILRAKAID</sequence>
<evidence type="ECO:0000256" key="6">
    <source>
        <dbReference type="ARBA" id="ARBA00023180"/>
    </source>
</evidence>
<reference evidence="9 10" key="1">
    <citation type="journal article" date="2001" name="Nature">
        <title>Initial sequencing and analysis of the human genome.</title>
        <authorList>
            <consortium name="International Human Genome Sequencing Consortium"/>
            <person name="Lander E.S."/>
            <person name="Linton L.M."/>
            <person name="Birren B."/>
            <person name="Nusbaum C."/>
            <person name="Zody M.C."/>
            <person name="Baldwin J."/>
            <person name="Devon K."/>
            <person name="Dewar K."/>
            <person name="Doyle M."/>
            <person name="FitzHugh W."/>
            <person name="Funke R."/>
            <person name="Gage D."/>
            <person name="Harris K."/>
            <person name="Heaford A."/>
            <person name="Howland J."/>
            <person name="Kann L."/>
            <person name="Lehoczky J."/>
            <person name="LeVine R."/>
            <person name="McEwan P."/>
            <person name="McKernan K."/>
            <person name="Meldrim J."/>
            <person name="Mesirov J.P."/>
            <person name="Miranda C."/>
            <person name="Morris W."/>
            <person name="Naylor J."/>
            <person name="Raymond C."/>
            <person name="Rosetti M."/>
            <person name="Santos R."/>
            <person name="Sheridan A."/>
            <person name="Sougnez C."/>
            <person name="Stange-Thomann N."/>
            <person name="Stojanovic N."/>
            <person name="Subramanian A."/>
            <person name="Wyman D."/>
            <person name="Rogers J."/>
            <person name="Sulston J."/>
            <person name="Ainscough R."/>
            <person name="Beck S."/>
            <person name="Bentley D."/>
            <person name="Burton J."/>
            <person name="Clee C."/>
            <person name="Carter N."/>
            <person name="Coulson A."/>
            <person name="Deadman R."/>
            <person name="Deloukas P."/>
            <person name="Dunham A."/>
            <person name="Dunham I."/>
            <person name="Durbin R."/>
            <person name="French L."/>
            <person name="Grafham D."/>
            <person name="Gregory S."/>
            <person name="Hubbard T."/>
            <person name="Humphray S."/>
            <person name="Hunt A."/>
            <person name="Jones M."/>
            <person name="Lloyd C."/>
            <person name="McMurray A."/>
            <person name="Matthews L."/>
            <person name="Mercer S."/>
            <person name="Milne S."/>
            <person name="Mullikin J.C."/>
            <person name="Mungall A."/>
            <person name="Plumb R."/>
            <person name="Ross M."/>
            <person name="Shownkeen R."/>
            <person name="Sims S."/>
            <person name="Waterston R.H."/>
            <person name="Wilson R.K."/>
            <person name="Hillier L.W."/>
            <person name="McPherson J.D."/>
            <person name="Marra M.A."/>
            <person name="Mardis E.R."/>
            <person name="Fulton L.A."/>
            <person name="Chinwalla A.T."/>
            <person name="Pepin K.H."/>
            <person name="Gish W.R."/>
            <person name="Chissoe S.L."/>
            <person name="Wendl M.C."/>
            <person name="Delehaunty K.D."/>
            <person name="Miner T.L."/>
            <person name="Delehaunty A."/>
            <person name="Kramer J.B."/>
            <person name="Cook L.L."/>
            <person name="Fulton R.S."/>
            <person name="Johnson D.L."/>
            <person name="Minx P.J."/>
            <person name="Clifton S.W."/>
            <person name="Hawkins T."/>
            <person name="Branscomb E."/>
            <person name="Predki P."/>
            <person name="Richardson P."/>
            <person name="Wenning S."/>
            <person name="Slezak T."/>
            <person name="Doggett N."/>
            <person name="Cheng J.F."/>
            <person name="Olsen A."/>
            <person name="Lucas S."/>
            <person name="Elkin C."/>
            <person name="Uberbacher E."/>
            <person name="Frazier M."/>
            <person name="Gibbs R.A."/>
            <person name="Muzny D.M."/>
            <person name="Scherer S.E."/>
            <person name="Bouck J.B."/>
            <person name="Sodergren E.J."/>
            <person name="Worley K.C."/>
            <person name="Rives C.M."/>
            <person name="Gorrell J.H."/>
            <person name="Metzker M.L."/>
            <person name="Naylor S.L."/>
            <person name="Kucherlapati R.S."/>
            <person name="Nelson D.L."/>
            <person name="Weinstock G.M."/>
            <person name="Sakaki Y."/>
            <person name="Fujiyama A."/>
            <person name="Hattori M."/>
            <person name="Yada T."/>
            <person name="Toyoda A."/>
            <person name="Itoh T."/>
            <person name="Kawagoe C."/>
            <person name="Watanabe H."/>
            <person name="Totoki Y."/>
            <person name="Taylor T."/>
            <person name="Weissenbach J."/>
            <person name="Heilig R."/>
            <person name="Saurin W."/>
            <person name="Artiguenave F."/>
            <person name="Brottier P."/>
            <person name="Bruls T."/>
            <person name="Pelletier E."/>
            <person name="Robert C."/>
            <person name="Wincker P."/>
            <person name="Smith D.R."/>
            <person name="Doucette-Stamm L."/>
            <person name="Rubenfield M."/>
            <person name="Weinstock K."/>
            <person name="Lee H.M."/>
            <person name="Dubois J."/>
            <person name="Rosenthal A."/>
            <person name="Platzer M."/>
            <person name="Nyakatura G."/>
            <person name="Taudien S."/>
            <person name="Rump A."/>
            <person name="Yang H."/>
            <person name="Yu J."/>
            <person name="Wang J."/>
            <person name="Huang G."/>
            <person name="Gu J."/>
            <person name="Hood L."/>
            <person name="Rowen L."/>
            <person name="Madan A."/>
            <person name="Qin S."/>
            <person name="Davis R.W."/>
            <person name="Federspiel N.A."/>
            <person name="Abola A.P."/>
            <person name="Proctor M.J."/>
            <person name="Myers R.M."/>
            <person name="Schmutz J."/>
            <person name="Dickson M."/>
            <person name="Grimwood J."/>
            <person name="Cox D.R."/>
            <person name="Olson M.V."/>
            <person name="Kaul R."/>
            <person name="Raymond C."/>
            <person name="Shimizu N."/>
            <person name="Kawasaki K."/>
            <person name="Minoshima S."/>
            <person name="Evans G.A."/>
            <person name="Athanasiou M."/>
            <person name="Schultz R."/>
            <person name="Roe B.A."/>
            <person name="Chen F."/>
            <person name="Pan H."/>
            <person name="Ramser J."/>
            <person name="Lehrach H."/>
            <person name="Reinhardt R."/>
            <person name="McCombie W.R."/>
            <person name="de la Bastide M."/>
            <person name="Dedhia N."/>
            <person name="Blocker H."/>
            <person name="Hornischer K."/>
            <person name="Nordsiek G."/>
            <person name="Agarwala R."/>
            <person name="Aravind L."/>
            <person name="Bailey J.A."/>
            <person name="Bateman A."/>
            <person name="Batzoglou S."/>
            <person name="Birney E."/>
            <person name="Bork P."/>
            <person name="Brown D.G."/>
            <person name="Burge C.B."/>
            <person name="Cerutti L."/>
            <person name="Chen H.C."/>
            <person name="Church D."/>
            <person name="Clamp M."/>
            <person name="Copley R.R."/>
            <person name="Doerks T."/>
            <person name="Eddy S.R."/>
            <person name="Eichler E.E."/>
            <person name="Furey T.S."/>
            <person name="Galagan J."/>
            <person name="Gilbert J.G."/>
            <person name="Harmon C."/>
            <person name="Hayashizaki Y."/>
            <person name="Haussler D."/>
            <person name="Hermjakob H."/>
            <person name="Hokamp K."/>
            <person name="Jang W."/>
            <person name="Johnson L.S."/>
            <person name="Jones T.A."/>
            <person name="Kasif S."/>
            <person name="Kaspryzk A."/>
            <person name="Kennedy S."/>
            <person name="Kent W.J."/>
            <person name="Kitts P."/>
            <person name="Koonin E.V."/>
            <person name="Korf I."/>
            <person name="Kulp D."/>
            <person name="Lancet D."/>
            <person name="Lowe T.M."/>
            <person name="McLysaght A."/>
            <person name="Mikkelsen T."/>
            <person name="Moran J.V."/>
            <person name="Mulder N."/>
            <person name="Pollara V.J."/>
            <person name="Ponting C.P."/>
            <person name="Schuler G."/>
            <person name="Schultz J."/>
            <person name="Slater G."/>
            <person name="Smit A.F."/>
            <person name="Stupka E."/>
            <person name="Szustakowski J."/>
            <person name="Thierry-Mieg D."/>
            <person name="Thierry-Mieg J."/>
            <person name="Wagner L."/>
            <person name="Wallis J."/>
            <person name="Wheeler R."/>
            <person name="Williams A."/>
            <person name="Wolf Y.I."/>
            <person name="Wolfe K.H."/>
            <person name="Yang S.P."/>
            <person name="Yeh R.F."/>
            <person name="Collins F."/>
            <person name="Guyer M.S."/>
            <person name="Peterson J."/>
            <person name="Felsenfeld A."/>
            <person name="Wetterstrand K.A."/>
            <person name="Patrinos A."/>
            <person name="Morgan M.J."/>
            <person name="de Jong P."/>
            <person name="Catanese J.J."/>
            <person name="Osoegawa K."/>
            <person name="Shizuya H."/>
            <person name="Choi S."/>
            <person name="Chen Y.J."/>
        </authorList>
    </citation>
    <scope>NUCLEOTIDE SEQUENCE [LARGE SCALE GENOMIC DNA]</scope>
</reference>
<dbReference type="Antibodypedia" id="2349">
    <property type="antibodies" value="175 antibodies from 29 providers"/>
</dbReference>
<evidence type="ECO:0000256" key="5">
    <source>
        <dbReference type="ARBA" id="ARBA00023136"/>
    </source>
</evidence>
<keyword evidence="5" id="KW-0472">Membrane</keyword>
<dbReference type="EMBL" id="KF510919">
    <property type="status" value="NOT_ANNOTATED_CDS"/>
    <property type="molecule type" value="Genomic_DNA"/>
</dbReference>
<dbReference type="ExpressionAtlas" id="E7EPN0">
    <property type="expression patterns" value="baseline and differential"/>
</dbReference>
<dbReference type="InterPro" id="IPR039808">
    <property type="entry name" value="Cadherin"/>
</dbReference>
<dbReference type="GO" id="GO:0007156">
    <property type="term" value="P:homophilic cell adhesion via plasma membrane adhesion molecules"/>
    <property type="evidence" value="ECO:0007669"/>
    <property type="project" value="InterPro"/>
</dbReference>
<dbReference type="EMBL" id="KF510902">
    <property type="status" value="NOT_ANNOTATED_CDS"/>
    <property type="molecule type" value="Genomic_DNA"/>
</dbReference>
<dbReference type="Proteomes" id="UP000005640">
    <property type="component" value="Chromosome 5"/>
</dbReference>
<reference evidence="9 10" key="2">
    <citation type="journal article" date="2004" name="Nature">
        <title>The DNA sequence and comparative analysis of human chromosome 5.</title>
        <authorList>
            <person name="Schmutz J."/>
            <person name="Martin J."/>
            <person name="Terry A."/>
            <person name="Couronne O."/>
            <person name="Grimwood J."/>
            <person name="Lowry S."/>
            <person name="Gordon L.A."/>
            <person name="Scott D."/>
            <person name="Xie G."/>
            <person name="Huang W."/>
            <person name="Hellsten U."/>
            <person name="Tran-Gyamfi M."/>
            <person name="She X."/>
            <person name="Prabhakar S."/>
            <person name="Aerts A."/>
            <person name="Altherr M."/>
            <person name="Bajorek E."/>
            <person name="Black S."/>
            <person name="Branscomb E."/>
            <person name="Caoile C."/>
            <person name="Challacombe J.F."/>
            <person name="Chan Y.M."/>
            <person name="Denys M."/>
            <person name="Detter J.C."/>
            <person name="Escobar J."/>
            <person name="Flowers D."/>
            <person name="Fotopulos D."/>
            <person name="Glavina T."/>
            <person name="Gomez M."/>
            <person name="Gonzales E."/>
            <person name="Goodstein D."/>
            <person name="Grigoriev I."/>
            <person name="Groza M."/>
            <person name="Hammon N."/>
            <person name="Hawkins T."/>
            <person name="Haydu L."/>
            <person name="Israni S."/>
            <person name="Jett J."/>
            <person name="Kadner K."/>
            <person name="Kimball H."/>
            <person name="Kobayashi A."/>
            <person name="Lopez F."/>
            <person name="Lou Y."/>
            <person name="Martinez D."/>
            <person name="Medina C."/>
            <person name="Morgan J."/>
            <person name="Nandkeshwar R."/>
            <person name="Noonan J.P."/>
            <person name="Pitluck S."/>
            <person name="Pollard M."/>
            <person name="Predki P."/>
            <person name="Priest J."/>
            <person name="Ramirez L."/>
            <person name="Retterer J."/>
            <person name="Rodriguez A."/>
            <person name="Rogers S."/>
            <person name="Salamov A."/>
            <person name="Salazar A."/>
            <person name="Thayer N."/>
            <person name="Tice H."/>
            <person name="Tsai M."/>
            <person name="Ustaszewska A."/>
            <person name="Vo N."/>
            <person name="Wheeler J."/>
            <person name="Wu K."/>
            <person name="Yang J."/>
            <person name="Dickson M."/>
            <person name="Cheng J.F."/>
            <person name="Eichler E.E."/>
            <person name="Olsen A."/>
            <person name="Pennacchio L.A."/>
            <person name="Rokhsar D.S."/>
            <person name="Richardson P."/>
            <person name="Lucas S.M."/>
            <person name="Myers R.M."/>
            <person name="Rubin E.M."/>
        </authorList>
    </citation>
    <scope>NUCLEOTIDE SEQUENCE [LARGE SCALE GENOMIC DNA]</scope>
</reference>
<dbReference type="GO" id="GO:0005509">
    <property type="term" value="F:calcium ion binding"/>
    <property type="evidence" value="ECO:0007669"/>
    <property type="project" value="UniProtKB-UniRule"/>
</dbReference>
<dbReference type="SUPFAM" id="SSF49313">
    <property type="entry name" value="Cadherin-like"/>
    <property type="match status" value="1"/>
</dbReference>
<dbReference type="Pfam" id="PF00028">
    <property type="entry name" value="Cadherin"/>
    <property type="match status" value="1"/>
</dbReference>
<dbReference type="AlphaFoldDB" id="E7EPN0"/>
<evidence type="ECO:0000256" key="7">
    <source>
        <dbReference type="PROSITE-ProRule" id="PRU00043"/>
    </source>
</evidence>
<keyword evidence="3 7" id="KW-0106">Calcium</keyword>
<dbReference type="HGNC" id="HGNC:1768">
    <property type="gene designation" value="CDH9"/>
</dbReference>
<feature type="non-terminal residue" evidence="9">
    <location>
        <position position="132"/>
    </location>
</feature>
<proteinExistence type="evidence at protein level"/>
<dbReference type="InterPro" id="IPR015919">
    <property type="entry name" value="Cadherin-like_sf"/>
</dbReference>
<dbReference type="PANTHER" id="PTHR24027:SF99">
    <property type="entry name" value="CADHERIN-9"/>
    <property type="match status" value="1"/>
</dbReference>
<comment type="subcellular location">
    <subcellularLocation>
        <location evidence="1">Membrane</location>
    </subcellularLocation>
</comment>
<dbReference type="GO" id="GO:0016020">
    <property type="term" value="C:membrane"/>
    <property type="evidence" value="ECO:0007669"/>
    <property type="project" value="UniProtKB-SubCell"/>
</dbReference>
<reference evidence="9 10" key="3">
    <citation type="journal article" date="2004" name="Nature">
        <title>Finishing the euchromatic sequence of the human genome.</title>
        <authorList>
            <consortium name="International Human Genome Sequencing Consortium"/>
        </authorList>
    </citation>
    <scope>NUCLEOTIDE SEQUENCE [LARGE SCALE GENOMIC DNA]</scope>
</reference>
<reference evidence="9" key="5">
    <citation type="submission" date="2025-09" db="UniProtKB">
        <authorList>
            <consortium name="Ensembl"/>
        </authorList>
    </citation>
    <scope>IDENTIFICATION</scope>
</reference>
<dbReference type="Ensembl" id="ENST00000513289.5">
    <property type="protein sequence ID" value="ENSP00000426239.1"/>
    <property type="gene ID" value="ENSG00000113100.10"/>
</dbReference>
<dbReference type="VEuPathDB" id="HostDB:ENSG00000113100"/>
<name>E7EPN0_HUMAN</name>
<evidence type="ECO:0007829" key="11">
    <source>
        <dbReference type="PeptideAtlas" id="E7EPN0"/>
    </source>
</evidence>
<dbReference type="ProteomicsDB" id="17398"/>
<evidence type="ECO:0000313" key="10">
    <source>
        <dbReference type="Proteomes" id="UP000005640"/>
    </source>
</evidence>
<dbReference type="Gene3D" id="2.60.40.60">
    <property type="entry name" value="Cadherins"/>
    <property type="match status" value="1"/>
</dbReference>
<dbReference type="InterPro" id="IPR002126">
    <property type="entry name" value="Cadherin-like_dom"/>
</dbReference>
<dbReference type="OMA" id="VIFDNDY"/>
<evidence type="ECO:0000256" key="4">
    <source>
        <dbReference type="ARBA" id="ARBA00022889"/>
    </source>
</evidence>
<dbReference type="SMR" id="E7EPN0"/>
<dbReference type="EMBL" id="AC022450">
    <property type="status" value="NOT_ANNOTATED_CDS"/>
    <property type="molecule type" value="Genomic_DNA"/>
</dbReference>
<dbReference type="PROSITE" id="PS50268">
    <property type="entry name" value="CADHERIN_2"/>
    <property type="match status" value="1"/>
</dbReference>
<keyword evidence="10" id="KW-1185">Reference proteome</keyword>
<keyword evidence="4" id="KW-0130">Cell adhesion</keyword>
<feature type="domain" description="Cadherin" evidence="8">
    <location>
        <begin position="79"/>
        <end position="132"/>
    </location>
</feature>
<organism evidence="9 10">
    <name type="scientific">Homo sapiens</name>
    <name type="common">Human</name>
    <dbReference type="NCBI Taxonomy" id="9606"/>
    <lineage>
        <taxon>Eukaryota</taxon>
        <taxon>Metazoa</taxon>
        <taxon>Chordata</taxon>
        <taxon>Craniata</taxon>
        <taxon>Vertebrata</taxon>
        <taxon>Euteleostomi</taxon>
        <taxon>Mammalia</taxon>
        <taxon>Eutheria</taxon>
        <taxon>Euarchontoglires</taxon>
        <taxon>Primates</taxon>
        <taxon>Haplorrhini</taxon>
        <taxon>Catarrhini</taxon>
        <taxon>Hominidae</taxon>
        <taxon>Homo</taxon>
    </lineage>
</organism>
<dbReference type="EMBL" id="AC112193">
    <property type="status" value="NOT_ANNOTATED_CDS"/>
    <property type="molecule type" value="Genomic_DNA"/>
</dbReference>
<dbReference type="Bgee" id="ENSG00000113100">
    <property type="expression patterns" value="Expressed in endothelial cell and 94 other cell types or tissues"/>
</dbReference>
<keyword evidence="6" id="KW-0325">Glycoprotein</keyword>